<dbReference type="Pfam" id="PF00196">
    <property type="entry name" value="GerE"/>
    <property type="match status" value="1"/>
</dbReference>
<protein>
    <submittedName>
        <fullName evidence="5">AAA family ATPase</fullName>
    </submittedName>
</protein>
<dbReference type="Gene3D" id="1.10.10.10">
    <property type="entry name" value="Winged helix-like DNA-binding domain superfamily/Winged helix DNA-binding domain"/>
    <property type="match status" value="1"/>
</dbReference>
<dbReference type="AlphaFoldDB" id="A0A6I3KT68"/>
<dbReference type="InterPro" id="IPR027417">
    <property type="entry name" value="P-loop_NTPase"/>
</dbReference>
<dbReference type="GO" id="GO:0003677">
    <property type="term" value="F:DNA binding"/>
    <property type="evidence" value="ECO:0007669"/>
    <property type="project" value="InterPro"/>
</dbReference>
<evidence type="ECO:0000259" key="4">
    <source>
        <dbReference type="PROSITE" id="PS50043"/>
    </source>
</evidence>
<dbReference type="InterPro" id="IPR036388">
    <property type="entry name" value="WH-like_DNA-bd_sf"/>
</dbReference>
<evidence type="ECO:0000256" key="3">
    <source>
        <dbReference type="SAM" id="MobiDB-lite"/>
    </source>
</evidence>
<dbReference type="EMBL" id="WMBB01000003">
    <property type="protein sequence ID" value="MTE12737.1"/>
    <property type="molecule type" value="Genomic_DNA"/>
</dbReference>
<dbReference type="InterPro" id="IPR041664">
    <property type="entry name" value="AAA_16"/>
</dbReference>
<dbReference type="SUPFAM" id="SSF52540">
    <property type="entry name" value="P-loop containing nucleoside triphosphate hydrolases"/>
    <property type="match status" value="1"/>
</dbReference>
<reference evidence="5 6" key="1">
    <citation type="submission" date="2019-11" db="EMBL/GenBank/DDBJ databases">
        <title>Nocardia sp. nov. CT2-14 isolated from soil.</title>
        <authorList>
            <person name="Kanchanasin P."/>
            <person name="Tanasupawat S."/>
            <person name="Yuki M."/>
            <person name="Kudo T."/>
        </authorList>
    </citation>
    <scope>NUCLEOTIDE SEQUENCE [LARGE SCALE GENOMIC DNA]</scope>
    <source>
        <strain evidence="5 6">CT2-14</strain>
    </source>
</reference>
<dbReference type="InterPro" id="IPR011990">
    <property type="entry name" value="TPR-like_helical_dom_sf"/>
</dbReference>
<dbReference type="PROSITE" id="PS00622">
    <property type="entry name" value="HTH_LUXR_1"/>
    <property type="match status" value="1"/>
</dbReference>
<proteinExistence type="predicted"/>
<evidence type="ECO:0000313" key="6">
    <source>
        <dbReference type="Proteomes" id="UP000432464"/>
    </source>
</evidence>
<dbReference type="Gene3D" id="1.25.40.10">
    <property type="entry name" value="Tetratricopeptide repeat domain"/>
    <property type="match status" value="1"/>
</dbReference>
<evidence type="ECO:0000313" key="5">
    <source>
        <dbReference type="EMBL" id="MTE12737.1"/>
    </source>
</evidence>
<keyword evidence="2" id="KW-0067">ATP-binding</keyword>
<organism evidence="5 6">
    <name type="scientific">Nocardia aurantiaca</name>
    <dbReference type="NCBI Taxonomy" id="2675850"/>
    <lineage>
        <taxon>Bacteria</taxon>
        <taxon>Bacillati</taxon>
        <taxon>Actinomycetota</taxon>
        <taxon>Actinomycetes</taxon>
        <taxon>Mycobacteriales</taxon>
        <taxon>Nocardiaceae</taxon>
        <taxon>Nocardia</taxon>
    </lineage>
</organism>
<dbReference type="PANTHER" id="PTHR16305:SF35">
    <property type="entry name" value="TRANSCRIPTIONAL ACTIVATOR DOMAIN"/>
    <property type="match status" value="1"/>
</dbReference>
<dbReference type="PRINTS" id="PR00038">
    <property type="entry name" value="HTHLUXR"/>
</dbReference>
<dbReference type="GO" id="GO:0005524">
    <property type="term" value="F:ATP binding"/>
    <property type="evidence" value="ECO:0007669"/>
    <property type="project" value="UniProtKB-KW"/>
</dbReference>
<keyword evidence="6" id="KW-1185">Reference proteome</keyword>
<keyword evidence="1" id="KW-0547">Nucleotide-binding</keyword>
<dbReference type="Pfam" id="PF13191">
    <property type="entry name" value="AAA_16"/>
    <property type="match status" value="1"/>
</dbReference>
<sequence length="1196" mass="127064">MDRLSPIARVPVDENHPGHTSGAAAAGIHLDQTVHIGVTGENRPGGKPHRPQVQGGGPTAAHAFRQRAFRVVAPYPDFRGDGCSRAEGRVEERRKFLALAVFHLGRLTTSGTIRTPCAPDRRPPSAPIRVGARMPDQFPVVVVVVPGVEALPVISVLMTLVRFSAEPVAGVVGVAVSAEAGPAPATSRPAAAAAIPRTRILRTEAPGNQTNLRRFLTSDVYHSFFRGSNGYRLRRVLRLRGRIRARILADDAWIKIGRCIGHRICHCRRSESHTPLGISVAGTVSDIRFVYFPRVEVACVVHEIRVLQGREREQAELSRILSEARAGRGGGLLLWGEPGIGKTALLRDSELRAADFRVVICRGFPAESELDFAALRELLLSLTDRITALPGPQARALAAALGRETGRVDRFLVGAALVTLLAAVARERPVLLIVDDAHWVDLATAQALTFALRRLSAHRVALLAAMRECPATSVWQALPMLRVAPLSDAPARRLLALRSGGIGAPREARMLRLADGNPLALREFPIDSEDGAGIGWGPMRFGPRLRAAFADRLAALDEPVRILLTVVAAEDRGTLSPIVTAATELGVTAADWESALAAGLLSVTDGRIEMRHRLLCGAAYDAASRAQRRAVHVALADALQGSENGDLRTWHLAAVLDGPNPALAQALADGAERVRARAGALAAAAVLRRAAAITPDPDAAGVRLATAARFAWAGGDIESARHLLALAATRIPPAEVAAASGGLSGLLEFVTGDPAKAHILLLRDADAIAAPLPPSEIAAAEPDSACLGGGADLAAGLRLLADRAAWSVGRAADLPLAGQLEAVAAASSPIVAAHLLPPAGQLLEWGLAERALEPYLKVAGGLRNSRDRPAALGVLPQLAVVQFATGRWEAGETTLAEAFELATGAGADNILAHCWNLRARLAAQRGDGDVVADSVDRALSLSRPHAVSVLTGGAYWHHGFHALTAGDAESAYRRLRALSQPGHEAAHPTMARLATLDMVEAACRVGRFDEAAEYAELIAAWARRSRARWALSAAYSCRALLADEDRAERYYRRALAVGDTRHTSFGRARTQLLYGKWLRRVRRRADAAEQLRTAAEAFDLIGATAWAARSRTELELTGTGAKSGGAGATPLTAQESQVAKLAAQGLTNREIGAELFLSPRTVGHHMSRILEKLGLTSRSELRGIDFDNGMRLSGPH</sequence>
<dbReference type="InterPro" id="IPR016032">
    <property type="entry name" value="Sig_transdc_resp-reg_C-effctor"/>
</dbReference>
<gene>
    <name evidence="5" type="ORF">GLP40_08125</name>
</gene>
<accession>A0A6I3KT68</accession>
<dbReference type="Proteomes" id="UP000432464">
    <property type="component" value="Unassembled WGS sequence"/>
</dbReference>
<comment type="caution">
    <text evidence="5">The sequence shown here is derived from an EMBL/GenBank/DDBJ whole genome shotgun (WGS) entry which is preliminary data.</text>
</comment>
<dbReference type="SUPFAM" id="SSF48452">
    <property type="entry name" value="TPR-like"/>
    <property type="match status" value="1"/>
</dbReference>
<dbReference type="Gene3D" id="3.40.50.300">
    <property type="entry name" value="P-loop containing nucleotide triphosphate hydrolases"/>
    <property type="match status" value="1"/>
</dbReference>
<evidence type="ECO:0000256" key="1">
    <source>
        <dbReference type="ARBA" id="ARBA00022741"/>
    </source>
</evidence>
<evidence type="ECO:0000256" key="2">
    <source>
        <dbReference type="ARBA" id="ARBA00022840"/>
    </source>
</evidence>
<dbReference type="SUPFAM" id="SSF46894">
    <property type="entry name" value="C-terminal effector domain of the bipartite response regulators"/>
    <property type="match status" value="1"/>
</dbReference>
<dbReference type="InterPro" id="IPR000792">
    <property type="entry name" value="Tscrpt_reg_LuxR_C"/>
</dbReference>
<dbReference type="GO" id="GO:0005737">
    <property type="term" value="C:cytoplasm"/>
    <property type="evidence" value="ECO:0007669"/>
    <property type="project" value="TreeGrafter"/>
</dbReference>
<feature type="region of interest" description="Disordered" evidence="3">
    <location>
        <begin position="1"/>
        <end position="20"/>
    </location>
</feature>
<dbReference type="CDD" id="cd06170">
    <property type="entry name" value="LuxR_C_like"/>
    <property type="match status" value="1"/>
</dbReference>
<dbReference type="SMART" id="SM00421">
    <property type="entry name" value="HTH_LUXR"/>
    <property type="match status" value="1"/>
</dbReference>
<dbReference type="GO" id="GO:0006355">
    <property type="term" value="P:regulation of DNA-templated transcription"/>
    <property type="evidence" value="ECO:0007669"/>
    <property type="project" value="InterPro"/>
</dbReference>
<name>A0A6I3KT68_9NOCA</name>
<dbReference type="GO" id="GO:0004016">
    <property type="term" value="F:adenylate cyclase activity"/>
    <property type="evidence" value="ECO:0007669"/>
    <property type="project" value="TreeGrafter"/>
</dbReference>
<dbReference type="PANTHER" id="PTHR16305">
    <property type="entry name" value="TESTICULAR SOLUBLE ADENYLYL CYCLASE"/>
    <property type="match status" value="1"/>
</dbReference>
<dbReference type="PROSITE" id="PS50043">
    <property type="entry name" value="HTH_LUXR_2"/>
    <property type="match status" value="1"/>
</dbReference>
<feature type="domain" description="HTH luxR-type" evidence="4">
    <location>
        <begin position="1124"/>
        <end position="1189"/>
    </location>
</feature>